<proteinExistence type="predicted"/>
<accession>A0A9X2FFR7</accession>
<dbReference type="EMBL" id="JAMXLR010000023">
    <property type="protein sequence ID" value="MCO6043321.1"/>
    <property type="molecule type" value="Genomic_DNA"/>
</dbReference>
<dbReference type="InterPro" id="IPR036388">
    <property type="entry name" value="WH-like_DNA-bd_sf"/>
</dbReference>
<evidence type="ECO:0000313" key="2">
    <source>
        <dbReference type="EMBL" id="MCO6043321.1"/>
    </source>
</evidence>
<dbReference type="RefSeq" id="WP_252851427.1">
    <property type="nucleotide sequence ID" value="NZ_JAMXLR010000023.1"/>
</dbReference>
<dbReference type="SUPFAM" id="SSF46785">
    <property type="entry name" value="Winged helix' DNA-binding domain"/>
    <property type="match status" value="1"/>
</dbReference>
<dbReference type="InterPro" id="IPR036390">
    <property type="entry name" value="WH_DNA-bd_sf"/>
</dbReference>
<evidence type="ECO:0000313" key="3">
    <source>
        <dbReference type="Proteomes" id="UP001155241"/>
    </source>
</evidence>
<dbReference type="Gene3D" id="1.10.10.10">
    <property type="entry name" value="Winged helix-like DNA-binding domain superfamily/Winged helix DNA-binding domain"/>
    <property type="match status" value="1"/>
</dbReference>
<organism evidence="2 3">
    <name type="scientific">Aeoliella straminimaris</name>
    <dbReference type="NCBI Taxonomy" id="2954799"/>
    <lineage>
        <taxon>Bacteria</taxon>
        <taxon>Pseudomonadati</taxon>
        <taxon>Planctomycetota</taxon>
        <taxon>Planctomycetia</taxon>
        <taxon>Pirellulales</taxon>
        <taxon>Lacipirellulaceae</taxon>
        <taxon>Aeoliella</taxon>
    </lineage>
</organism>
<dbReference type="AlphaFoldDB" id="A0A9X2FFR7"/>
<protein>
    <submittedName>
        <fullName evidence="2">Helix-turn-helix domain-containing protein</fullName>
    </submittedName>
</protein>
<reference evidence="2" key="1">
    <citation type="submission" date="2022-06" db="EMBL/GenBank/DDBJ databases">
        <title>Aeoliella straminimaris, a novel planctomycete from sediments.</title>
        <authorList>
            <person name="Vitorino I.R."/>
            <person name="Lage O.M."/>
        </authorList>
    </citation>
    <scope>NUCLEOTIDE SEQUENCE</scope>
    <source>
        <strain evidence="2">ICT_H6.2</strain>
    </source>
</reference>
<gene>
    <name evidence="2" type="ORF">NG895_05325</name>
</gene>
<keyword evidence="3" id="KW-1185">Reference proteome</keyword>
<evidence type="ECO:0000256" key="1">
    <source>
        <dbReference type="SAM" id="MobiDB-lite"/>
    </source>
</evidence>
<dbReference type="Proteomes" id="UP001155241">
    <property type="component" value="Unassembled WGS sequence"/>
</dbReference>
<comment type="caution">
    <text evidence="2">The sequence shown here is derived from an EMBL/GenBank/DDBJ whole genome shotgun (WGS) entry which is preliminary data.</text>
</comment>
<feature type="region of interest" description="Disordered" evidence="1">
    <location>
        <begin position="120"/>
        <end position="145"/>
    </location>
</feature>
<sequence>MIDRIDANMDELRRQVTARRVPLRNGHHESNGRPLRTRADSRFTEFNIFVDLHLANLKQSDAMVWIIIWRHVDKRTGTAILTHARIGEAAGLQRRAVTNVIRRLAESGYIEVVRKGAADRSPSVFKPTLPPPQTGAPRCTPTGAP</sequence>
<name>A0A9X2FFR7_9BACT</name>